<proteinExistence type="predicted"/>
<evidence type="ECO:0000313" key="1">
    <source>
        <dbReference type="EMBL" id="RNI23638.1"/>
    </source>
</evidence>
<dbReference type="AlphaFoldDB" id="A0A3M9MG73"/>
<organism evidence="1 2">
    <name type="scientific">Rufibacter latericius</name>
    <dbReference type="NCBI Taxonomy" id="2487040"/>
    <lineage>
        <taxon>Bacteria</taxon>
        <taxon>Pseudomonadati</taxon>
        <taxon>Bacteroidota</taxon>
        <taxon>Cytophagia</taxon>
        <taxon>Cytophagales</taxon>
        <taxon>Hymenobacteraceae</taxon>
        <taxon>Rufibacter</taxon>
    </lineage>
</organism>
<dbReference type="OrthoDB" id="949109at2"/>
<gene>
    <name evidence="1" type="ORF">EFB08_19115</name>
</gene>
<keyword evidence="2" id="KW-1185">Reference proteome</keyword>
<evidence type="ECO:0000313" key="2">
    <source>
        <dbReference type="Proteomes" id="UP000272117"/>
    </source>
</evidence>
<accession>A0A3M9MG73</accession>
<protein>
    <recommendedName>
        <fullName evidence="3">Lipocalin-like domain-containing protein</fullName>
    </recommendedName>
</protein>
<evidence type="ECO:0008006" key="3">
    <source>
        <dbReference type="Google" id="ProtNLM"/>
    </source>
</evidence>
<name>A0A3M9MG73_9BACT</name>
<dbReference type="RefSeq" id="WP_123128559.1">
    <property type="nucleotide sequence ID" value="NZ_RJJD01000015.1"/>
</dbReference>
<dbReference type="EMBL" id="RJJD01000015">
    <property type="protein sequence ID" value="RNI23638.1"/>
    <property type="molecule type" value="Genomic_DNA"/>
</dbReference>
<dbReference type="PROSITE" id="PS51257">
    <property type="entry name" value="PROKAR_LIPOPROTEIN"/>
    <property type="match status" value="1"/>
</dbReference>
<comment type="caution">
    <text evidence="1">The sequence shown here is derived from an EMBL/GenBank/DDBJ whole genome shotgun (WGS) entry which is preliminary data.</text>
</comment>
<dbReference type="Proteomes" id="UP000272117">
    <property type="component" value="Unassembled WGS sequence"/>
</dbReference>
<sequence length="156" mass="17568">MFNKSYLLTILAAFTFVFSSCDKDKDKEENDPKPNVEAQLAKEEWKVTSHIVEAAGQEDYDVMEEDYGGDIFVQFDGEGEYSMSTERNGDSEFDGAYDVDNNNITWDFPLSLMAQLSQEEEASYSIDQLTGSTLKITSTKTFQGVKVTEKITFSAQ</sequence>
<reference evidence="1 2" key="1">
    <citation type="submission" date="2018-11" db="EMBL/GenBank/DDBJ databases">
        <title>Rufibacter latericius sp. nov., isolated from water in Baiyang Lake.</title>
        <authorList>
            <person name="Yang Y."/>
        </authorList>
    </citation>
    <scope>NUCLEOTIDE SEQUENCE [LARGE SCALE GENOMIC DNA]</scope>
    <source>
        <strain evidence="1 2">R-22-1c-1</strain>
    </source>
</reference>